<keyword evidence="2" id="KW-1185">Reference proteome</keyword>
<sequence>MKVNTYLIVIRYLRSRTSDRRSYVTLGCERGGANKPRTKLRVDDEEEEVPIKRRSPYETKKCGCPFKLKGEQIATFVCHGEDEMDSVSWDKSCGLVFSEKSTIGLLCKLCQLFTIYTTSGVGDMQVALNNYNKLVPRILWIHSVAISRYA</sequence>
<dbReference type="EMBL" id="CM044704">
    <property type="protein sequence ID" value="KAI5666184.1"/>
    <property type="molecule type" value="Genomic_DNA"/>
</dbReference>
<accession>A0ACC0B016</accession>
<proteinExistence type="predicted"/>
<dbReference type="Proteomes" id="UP001060085">
    <property type="component" value="Linkage Group LG04"/>
</dbReference>
<evidence type="ECO:0000313" key="1">
    <source>
        <dbReference type="EMBL" id="KAI5666184.1"/>
    </source>
</evidence>
<comment type="caution">
    <text evidence="1">The sequence shown here is derived from an EMBL/GenBank/DDBJ whole genome shotgun (WGS) entry which is preliminary data.</text>
</comment>
<name>A0ACC0B016_CATRO</name>
<organism evidence="1 2">
    <name type="scientific">Catharanthus roseus</name>
    <name type="common">Madagascar periwinkle</name>
    <name type="synonym">Vinca rosea</name>
    <dbReference type="NCBI Taxonomy" id="4058"/>
    <lineage>
        <taxon>Eukaryota</taxon>
        <taxon>Viridiplantae</taxon>
        <taxon>Streptophyta</taxon>
        <taxon>Embryophyta</taxon>
        <taxon>Tracheophyta</taxon>
        <taxon>Spermatophyta</taxon>
        <taxon>Magnoliopsida</taxon>
        <taxon>eudicotyledons</taxon>
        <taxon>Gunneridae</taxon>
        <taxon>Pentapetalae</taxon>
        <taxon>asterids</taxon>
        <taxon>lamiids</taxon>
        <taxon>Gentianales</taxon>
        <taxon>Apocynaceae</taxon>
        <taxon>Rauvolfioideae</taxon>
        <taxon>Vinceae</taxon>
        <taxon>Catharanthinae</taxon>
        <taxon>Catharanthus</taxon>
    </lineage>
</organism>
<protein>
    <submittedName>
        <fullName evidence="1">Uncharacterized protein</fullName>
    </submittedName>
</protein>
<reference evidence="2" key="1">
    <citation type="journal article" date="2023" name="Nat. Plants">
        <title>Single-cell RNA sequencing provides a high-resolution roadmap for understanding the multicellular compartmentation of specialized metabolism.</title>
        <authorList>
            <person name="Sun S."/>
            <person name="Shen X."/>
            <person name="Li Y."/>
            <person name="Li Y."/>
            <person name="Wang S."/>
            <person name="Li R."/>
            <person name="Zhang H."/>
            <person name="Shen G."/>
            <person name="Guo B."/>
            <person name="Wei J."/>
            <person name="Xu J."/>
            <person name="St-Pierre B."/>
            <person name="Chen S."/>
            <person name="Sun C."/>
        </authorList>
    </citation>
    <scope>NUCLEOTIDE SEQUENCE [LARGE SCALE GENOMIC DNA]</scope>
</reference>
<gene>
    <name evidence="1" type="ORF">M9H77_16037</name>
</gene>
<evidence type="ECO:0000313" key="2">
    <source>
        <dbReference type="Proteomes" id="UP001060085"/>
    </source>
</evidence>